<keyword evidence="2" id="KW-1185">Reference proteome</keyword>
<name>A0ABP0SE58_9DINO</name>
<dbReference type="EMBL" id="CAXAMM010043572">
    <property type="protein sequence ID" value="CAK9110634.1"/>
    <property type="molecule type" value="Genomic_DNA"/>
</dbReference>
<sequence length="405" mass="46915">MQRAVWWQLALLGASFFEGLWARRIHFYTFSDTIPHPGLCALAEASLELGRPLRVIGLSKRPGYILIHSHSPTLKFLMLQEVLEYELSQRRIAEDDLVIFSDGHDVLLQSPMADILRAYLRFPDSPYLISGERNCWPWPHTDPSHGAWDLNDEVVHANMTWTVNRWMRFTPHDFCRMIRADGPYPSGHPKRFPNIGLSMGPVARVIEVLKRNNKIVLEEDVNDQGAMWLVILRHSLELNIQIDQHAEVFLNMLEYKAGELEREPCVRDWFHGRVPPRNMLTNTTPGLLHFNGPSHEDDVWPSCYHVFNRQFRKVGVKHGFYDVDHNILVSTDGLCDYSWYKIHNFHAHPLTAEHLQFLEGFYQLPVDPGLLAWRGAENAVDAVRWGREADLHAQSPHLHKAIQKR</sequence>
<protein>
    <recommendedName>
        <fullName evidence="3">Protein xylosyltransferase</fullName>
    </recommendedName>
</protein>
<dbReference type="CDD" id="cd22997">
    <property type="entry name" value="GT_LH"/>
    <property type="match status" value="1"/>
</dbReference>
<dbReference type="Proteomes" id="UP001642464">
    <property type="component" value="Unassembled WGS sequence"/>
</dbReference>
<accession>A0ABP0SE58</accession>
<evidence type="ECO:0000313" key="1">
    <source>
        <dbReference type="EMBL" id="CAK9110634.1"/>
    </source>
</evidence>
<reference evidence="1 2" key="1">
    <citation type="submission" date="2024-02" db="EMBL/GenBank/DDBJ databases">
        <authorList>
            <person name="Chen Y."/>
            <person name="Shah S."/>
            <person name="Dougan E. K."/>
            <person name="Thang M."/>
            <person name="Chan C."/>
        </authorList>
    </citation>
    <scope>NUCLEOTIDE SEQUENCE [LARGE SCALE GENOMIC DNA]</scope>
</reference>
<comment type="caution">
    <text evidence="1">The sequence shown here is derived from an EMBL/GenBank/DDBJ whole genome shotgun (WGS) entry which is preliminary data.</text>
</comment>
<proteinExistence type="predicted"/>
<evidence type="ECO:0000313" key="2">
    <source>
        <dbReference type="Proteomes" id="UP001642464"/>
    </source>
</evidence>
<organism evidence="1 2">
    <name type="scientific">Durusdinium trenchii</name>
    <dbReference type="NCBI Taxonomy" id="1381693"/>
    <lineage>
        <taxon>Eukaryota</taxon>
        <taxon>Sar</taxon>
        <taxon>Alveolata</taxon>
        <taxon>Dinophyceae</taxon>
        <taxon>Suessiales</taxon>
        <taxon>Symbiodiniaceae</taxon>
        <taxon>Durusdinium</taxon>
    </lineage>
</organism>
<evidence type="ECO:0008006" key="3">
    <source>
        <dbReference type="Google" id="ProtNLM"/>
    </source>
</evidence>
<gene>
    <name evidence="1" type="ORF">SCF082_LOCUS51369</name>
</gene>